<dbReference type="GO" id="GO:0016987">
    <property type="term" value="F:sigma factor activity"/>
    <property type="evidence" value="ECO:0007669"/>
    <property type="project" value="UniProtKB-KW"/>
</dbReference>
<evidence type="ECO:0000256" key="2">
    <source>
        <dbReference type="ARBA" id="ARBA00023082"/>
    </source>
</evidence>
<evidence type="ECO:0000256" key="1">
    <source>
        <dbReference type="ARBA" id="ARBA00023015"/>
    </source>
</evidence>
<dbReference type="InterPro" id="IPR013325">
    <property type="entry name" value="RNA_pol_sigma_r2"/>
</dbReference>
<dbReference type="PANTHER" id="PTHR30385">
    <property type="entry name" value="SIGMA FACTOR F FLAGELLAR"/>
    <property type="match status" value="1"/>
</dbReference>
<dbReference type="NCBIfam" id="TIGR02937">
    <property type="entry name" value="sigma70-ECF"/>
    <property type="match status" value="1"/>
</dbReference>
<feature type="domain" description="RNA polymerase sigma-70" evidence="5">
    <location>
        <begin position="207"/>
        <end position="233"/>
    </location>
</feature>
<dbReference type="AlphaFoldDB" id="A0A9D1M0Y3"/>
<reference evidence="6" key="2">
    <citation type="journal article" date="2021" name="PeerJ">
        <title>Extensive microbial diversity within the chicken gut microbiome revealed by metagenomics and culture.</title>
        <authorList>
            <person name="Gilroy R."/>
            <person name="Ravi A."/>
            <person name="Getino M."/>
            <person name="Pursley I."/>
            <person name="Horton D.L."/>
            <person name="Alikhan N.F."/>
            <person name="Baker D."/>
            <person name="Gharbi K."/>
            <person name="Hall N."/>
            <person name="Watson M."/>
            <person name="Adriaenssens E.M."/>
            <person name="Foster-Nyarko E."/>
            <person name="Jarju S."/>
            <person name="Secka A."/>
            <person name="Antonio M."/>
            <person name="Oren A."/>
            <person name="Chaudhuri R.R."/>
            <person name="La Ragione R."/>
            <person name="Hildebrand F."/>
            <person name="Pallen M.J."/>
        </authorList>
    </citation>
    <scope>NUCLEOTIDE SEQUENCE</scope>
    <source>
        <strain evidence="6">CHK195-15760</strain>
    </source>
</reference>
<dbReference type="InterPro" id="IPR036388">
    <property type="entry name" value="WH-like_DNA-bd_sf"/>
</dbReference>
<accession>A0A9D1M0Y3</accession>
<dbReference type="PRINTS" id="PR00046">
    <property type="entry name" value="SIGMA70FCT"/>
</dbReference>
<keyword evidence="1" id="KW-0805">Transcription regulation</keyword>
<dbReference type="InterPro" id="IPR007627">
    <property type="entry name" value="RNA_pol_sigma70_r2"/>
</dbReference>
<reference evidence="6" key="1">
    <citation type="submission" date="2020-10" db="EMBL/GenBank/DDBJ databases">
        <authorList>
            <person name="Gilroy R."/>
        </authorList>
    </citation>
    <scope>NUCLEOTIDE SEQUENCE</scope>
    <source>
        <strain evidence="6">CHK195-15760</strain>
    </source>
</reference>
<dbReference type="PROSITE" id="PS00716">
    <property type="entry name" value="SIGMA70_2"/>
    <property type="match status" value="1"/>
</dbReference>
<evidence type="ECO:0000313" key="6">
    <source>
        <dbReference type="EMBL" id="HIU51557.1"/>
    </source>
</evidence>
<dbReference type="Pfam" id="PF04542">
    <property type="entry name" value="Sigma70_r2"/>
    <property type="match status" value="1"/>
</dbReference>
<name>A0A9D1M0Y3_9FIRM</name>
<organism evidence="6 7">
    <name type="scientific">Candidatus Merdicola faecigallinarum</name>
    <dbReference type="NCBI Taxonomy" id="2840862"/>
    <lineage>
        <taxon>Bacteria</taxon>
        <taxon>Bacillati</taxon>
        <taxon>Bacillota</taxon>
        <taxon>Clostridia</taxon>
        <taxon>Candidatus Merdicola</taxon>
    </lineage>
</organism>
<evidence type="ECO:0000256" key="3">
    <source>
        <dbReference type="ARBA" id="ARBA00023125"/>
    </source>
</evidence>
<dbReference type="InterPro" id="IPR007630">
    <property type="entry name" value="RNA_pol_sigma70_r4"/>
</dbReference>
<proteinExistence type="predicted"/>
<gene>
    <name evidence="6" type="ORF">IAB70_02895</name>
</gene>
<keyword evidence="4" id="KW-0804">Transcription</keyword>
<dbReference type="InterPro" id="IPR014322">
    <property type="entry name" value="RNA_pol_sigma-B/F/G"/>
</dbReference>
<dbReference type="EMBL" id="DVNH01000021">
    <property type="protein sequence ID" value="HIU51557.1"/>
    <property type="molecule type" value="Genomic_DNA"/>
</dbReference>
<dbReference type="NCBIfam" id="TIGR02980">
    <property type="entry name" value="SigBFG"/>
    <property type="match status" value="1"/>
</dbReference>
<dbReference type="Proteomes" id="UP000824093">
    <property type="component" value="Unassembled WGS sequence"/>
</dbReference>
<evidence type="ECO:0000313" key="7">
    <source>
        <dbReference type="Proteomes" id="UP000824093"/>
    </source>
</evidence>
<dbReference type="CDD" id="cd06171">
    <property type="entry name" value="Sigma70_r4"/>
    <property type="match status" value="1"/>
</dbReference>
<dbReference type="Gene3D" id="1.10.10.10">
    <property type="entry name" value="Winged helix-like DNA-binding domain superfamily/Winged helix DNA-binding domain"/>
    <property type="match status" value="2"/>
</dbReference>
<protein>
    <submittedName>
        <fullName evidence="6">SigB/SigF/SigG family RNA polymerase sigma factor</fullName>
    </submittedName>
</protein>
<evidence type="ECO:0000256" key="4">
    <source>
        <dbReference type="ARBA" id="ARBA00023163"/>
    </source>
</evidence>
<evidence type="ECO:0000259" key="5">
    <source>
        <dbReference type="PROSITE" id="PS00716"/>
    </source>
</evidence>
<dbReference type="GO" id="GO:0006352">
    <property type="term" value="P:DNA-templated transcription initiation"/>
    <property type="evidence" value="ECO:0007669"/>
    <property type="project" value="InterPro"/>
</dbReference>
<sequence>MYENRTEDIIKAQQDDQEKMTELIEKNSGLIWSIVKRFIGRGHELEDLYQIGTMGFIKAIKRFNAEYEVQLSTYAVPYILGEIKRFIRDDGMIKVSRSMKELGIKIKEIQKAYFNQYGEDITVNQIAETLKITKEEVATVLDSMNPIESIYAENQSKDGKACLLDKLSDQEDEAEKIVNKISIKELIQSLDEKEKEIILLRYYKQKTQMQVANILGISQVQVSRIEKRVLNSMRNKLIS</sequence>
<dbReference type="GO" id="GO:0003677">
    <property type="term" value="F:DNA binding"/>
    <property type="evidence" value="ECO:0007669"/>
    <property type="project" value="UniProtKB-KW"/>
</dbReference>
<comment type="caution">
    <text evidence="6">The sequence shown here is derived from an EMBL/GenBank/DDBJ whole genome shotgun (WGS) entry which is preliminary data.</text>
</comment>
<dbReference type="SUPFAM" id="SSF88659">
    <property type="entry name" value="Sigma3 and sigma4 domains of RNA polymerase sigma factors"/>
    <property type="match status" value="2"/>
</dbReference>
<dbReference type="InterPro" id="IPR014284">
    <property type="entry name" value="RNA_pol_sigma-70_dom"/>
</dbReference>
<keyword evidence="3" id="KW-0238">DNA-binding</keyword>
<dbReference type="InterPro" id="IPR000943">
    <property type="entry name" value="RNA_pol_sigma70"/>
</dbReference>
<dbReference type="SUPFAM" id="SSF88946">
    <property type="entry name" value="Sigma2 domain of RNA polymerase sigma factors"/>
    <property type="match status" value="1"/>
</dbReference>
<dbReference type="InterPro" id="IPR013324">
    <property type="entry name" value="RNA_pol_sigma_r3/r4-like"/>
</dbReference>
<dbReference type="Pfam" id="PF04545">
    <property type="entry name" value="Sigma70_r4"/>
    <property type="match status" value="1"/>
</dbReference>
<dbReference type="PANTHER" id="PTHR30385:SF4">
    <property type="entry name" value="RNA POLYMERASE SIGMA-E FACTOR"/>
    <property type="match status" value="1"/>
</dbReference>
<dbReference type="Gene3D" id="1.20.120.1810">
    <property type="match status" value="1"/>
</dbReference>
<keyword evidence="2" id="KW-0731">Sigma factor</keyword>